<reference evidence="1 2" key="1">
    <citation type="journal article" date="2015" name="Appl. Environ. Microbiol.">
        <title>The Enterobacterium Trabulsiella odontotermitis Presents Novel Adaptations Related to Its Association with Fungus-Growing Termites.</title>
        <authorList>
            <person name="Sapountzis P."/>
            <person name="Gruntjes T."/>
            <person name="Otani S."/>
            <person name="Estevez J."/>
            <person name="da Costa R.R."/>
            <person name="Plunkett G.3rd."/>
            <person name="Perna N.T."/>
            <person name="Poulsen M."/>
        </authorList>
    </citation>
    <scope>NUCLEOTIDE SEQUENCE [LARGE SCALE GENOMIC DNA]</scope>
    <source>
        <strain evidence="1 2">12</strain>
    </source>
</reference>
<dbReference type="OrthoDB" id="6302218at2"/>
<protein>
    <submittedName>
        <fullName evidence="1">XRE family transcriptional regulator</fullName>
    </submittedName>
</protein>
<evidence type="ECO:0000313" key="2">
    <source>
        <dbReference type="Proteomes" id="UP000037393"/>
    </source>
</evidence>
<dbReference type="InterPro" id="IPR001387">
    <property type="entry name" value="Cro/C1-type_HTH"/>
</dbReference>
<keyword evidence="2" id="KW-1185">Reference proteome</keyword>
<dbReference type="EMBL" id="JNGI01000007">
    <property type="protein sequence ID" value="KNC95763.1"/>
    <property type="molecule type" value="Genomic_DNA"/>
</dbReference>
<dbReference type="Proteomes" id="UP000037393">
    <property type="component" value="Unassembled WGS sequence"/>
</dbReference>
<organism evidence="1 2">
    <name type="scientific">Trabulsiella odontotermitis</name>
    <dbReference type="NCBI Taxonomy" id="379893"/>
    <lineage>
        <taxon>Bacteria</taxon>
        <taxon>Pseudomonadati</taxon>
        <taxon>Pseudomonadota</taxon>
        <taxon>Gammaproteobacteria</taxon>
        <taxon>Enterobacterales</taxon>
        <taxon>Enterobacteriaceae</taxon>
        <taxon>Trabulsiella</taxon>
    </lineage>
</organism>
<name>A0A0L0H4X0_9ENTR</name>
<comment type="caution">
    <text evidence="1">The sequence shown here is derived from an EMBL/GenBank/DDBJ whole genome shotgun (WGS) entry which is preliminary data.</text>
</comment>
<dbReference type="Gene3D" id="1.10.260.40">
    <property type="entry name" value="lambda repressor-like DNA-binding domains"/>
    <property type="match status" value="1"/>
</dbReference>
<dbReference type="GO" id="GO:0003677">
    <property type="term" value="F:DNA binding"/>
    <property type="evidence" value="ECO:0007669"/>
    <property type="project" value="InterPro"/>
</dbReference>
<gene>
    <name evidence="1" type="ORF">GM31_21885</name>
</gene>
<sequence length="100" mass="11588">MSTYEQHEKLTLMRESERLNRKEMSQLVDIPYSSLANYESGRMKMSFEAGAKIFKNPRFRKYRDWFMFDETNPATGQIAPVLSLNGQEIIELSQSGKTTG</sequence>
<dbReference type="SUPFAM" id="SSF47413">
    <property type="entry name" value="lambda repressor-like DNA-binding domains"/>
    <property type="match status" value="1"/>
</dbReference>
<dbReference type="AlphaFoldDB" id="A0A0L0H4X0"/>
<proteinExistence type="predicted"/>
<dbReference type="CDD" id="cd00093">
    <property type="entry name" value="HTH_XRE"/>
    <property type="match status" value="1"/>
</dbReference>
<evidence type="ECO:0000313" key="1">
    <source>
        <dbReference type="EMBL" id="KNC95763.1"/>
    </source>
</evidence>
<dbReference type="InterPro" id="IPR010982">
    <property type="entry name" value="Lambda_DNA-bd_dom_sf"/>
</dbReference>
<accession>A0A0L0H4X0</accession>
<dbReference type="PATRIC" id="fig|379893.4.peg.4434"/>